<reference evidence="4" key="1">
    <citation type="submission" date="2014-07" db="EMBL/GenBank/DDBJ databases">
        <title>Draft genome sequence of the yeast Pseudozyma antarctica JCM 10317 known as a producer of lipase B which used in a wide range of industrial applications.</title>
        <authorList>
            <person name="Morita T."/>
            <person name="Saika A."/>
            <person name="Koike H."/>
        </authorList>
    </citation>
    <scope>NUCLEOTIDE SEQUENCE</scope>
    <source>
        <strain evidence="4">JCM 10317</strain>
    </source>
</reference>
<keyword evidence="5" id="KW-1185">Reference proteome</keyword>
<dbReference type="GeneID" id="26305667"/>
<accession>A0A081CJ20</accession>
<name>A0A081CJ20_PSEA2</name>
<evidence type="ECO:0000313" key="4">
    <source>
        <dbReference type="EMBL" id="GAK66666.1"/>
    </source>
</evidence>
<dbReference type="PANTHER" id="PTHR11875">
    <property type="entry name" value="TESTIS-SPECIFIC Y-ENCODED PROTEIN"/>
    <property type="match status" value="1"/>
</dbReference>
<evidence type="ECO:0000313" key="5">
    <source>
        <dbReference type="Proteomes" id="UP000053758"/>
    </source>
</evidence>
<dbReference type="SUPFAM" id="SSF143113">
    <property type="entry name" value="NAP-like"/>
    <property type="match status" value="1"/>
</dbReference>
<organism evidence="4">
    <name type="scientific">Pseudozyma antarctica</name>
    <name type="common">Yeast</name>
    <name type="synonym">Candida antarctica</name>
    <dbReference type="NCBI Taxonomy" id="84753"/>
    <lineage>
        <taxon>Eukaryota</taxon>
        <taxon>Fungi</taxon>
        <taxon>Dikarya</taxon>
        <taxon>Basidiomycota</taxon>
        <taxon>Ustilaginomycotina</taxon>
        <taxon>Ustilaginomycetes</taxon>
        <taxon>Ustilaginales</taxon>
        <taxon>Ustilaginaceae</taxon>
        <taxon>Moesziomyces</taxon>
    </lineage>
</organism>
<dbReference type="Pfam" id="PF00956">
    <property type="entry name" value="NAP"/>
    <property type="match status" value="1"/>
</dbReference>
<sequence length="296" mass="33301">MTASRLGAAPHRSAPHGSVAKAARPWIGEKNVVPTYIVSSIVTMTDAYRQPEPKTFPDALQQKVDSLVEDFRKADAELIKHELKLQAPLYKKRAEIVSSVKDFWFQALINCMATNVYIDDADHEALSYVSNVDVERDLNDPRAATITFSFRENPFFSNDKLVKKFSLVEGADSLEDEFNFLEQTTPEKTQIDWKSDDKNLCKLKPTIGGPDSDDFEPGSFFSTFFENTDREIAGGIGHAIIMDFWPGAIDFYTGADDLDFDEDDFDSEDDEDDEDDAEIDLEDDDQPPKKKSKADA</sequence>
<dbReference type="EMBL" id="DF830081">
    <property type="protein sequence ID" value="GAK66666.1"/>
    <property type="molecule type" value="Genomic_DNA"/>
</dbReference>
<dbReference type="HOGENOM" id="CLU_079108_0_0_1"/>
<evidence type="ECO:0000256" key="2">
    <source>
        <dbReference type="RuleBase" id="RU003876"/>
    </source>
</evidence>
<proteinExistence type="inferred from homology"/>
<evidence type="ECO:0000256" key="3">
    <source>
        <dbReference type="SAM" id="MobiDB-lite"/>
    </source>
</evidence>
<protein>
    <submittedName>
        <fullName evidence="4">Protein SET-like</fullName>
    </submittedName>
</protein>
<dbReference type="InterPro" id="IPR002164">
    <property type="entry name" value="NAP_family"/>
</dbReference>
<dbReference type="GO" id="GO:0006334">
    <property type="term" value="P:nucleosome assembly"/>
    <property type="evidence" value="ECO:0007669"/>
    <property type="project" value="InterPro"/>
</dbReference>
<evidence type="ECO:0000256" key="1">
    <source>
        <dbReference type="ARBA" id="ARBA00009947"/>
    </source>
</evidence>
<dbReference type="Proteomes" id="UP000053758">
    <property type="component" value="Unassembled WGS sequence"/>
</dbReference>
<comment type="similarity">
    <text evidence="1 2">Belongs to the nucleosome assembly protein (NAP) family.</text>
</comment>
<feature type="region of interest" description="Disordered" evidence="3">
    <location>
        <begin position="259"/>
        <end position="296"/>
    </location>
</feature>
<feature type="region of interest" description="Disordered" evidence="3">
    <location>
        <begin position="1"/>
        <end position="20"/>
    </location>
</feature>
<feature type="compositionally biased region" description="Acidic residues" evidence="3">
    <location>
        <begin position="259"/>
        <end position="285"/>
    </location>
</feature>
<dbReference type="Gene3D" id="3.30.1120.90">
    <property type="entry name" value="Nucleosome assembly protein"/>
    <property type="match status" value="1"/>
</dbReference>
<dbReference type="InterPro" id="IPR037231">
    <property type="entry name" value="NAP-like_sf"/>
</dbReference>
<dbReference type="RefSeq" id="XP_014655081.1">
    <property type="nucleotide sequence ID" value="XM_014799595.1"/>
</dbReference>
<dbReference type="GO" id="GO:0005634">
    <property type="term" value="C:nucleus"/>
    <property type="evidence" value="ECO:0007669"/>
    <property type="project" value="InterPro"/>
</dbReference>
<gene>
    <name evidence="4" type="ORF">PAN0_014c4889</name>
</gene>
<dbReference type="AlphaFoldDB" id="A0A081CJ20"/>